<dbReference type="PIRSF" id="PIRSF000857">
    <property type="entry name" value="PAPS_reductase"/>
    <property type="match status" value="1"/>
</dbReference>
<dbReference type="Proteomes" id="UP001303760">
    <property type="component" value="Unassembled WGS sequence"/>
</dbReference>
<dbReference type="InterPro" id="IPR014729">
    <property type="entry name" value="Rossmann-like_a/b/a_fold"/>
</dbReference>
<dbReference type="EC" id="1.8.4.8" evidence="3"/>
<dbReference type="GO" id="GO:0019344">
    <property type="term" value="P:cysteine biosynthetic process"/>
    <property type="evidence" value="ECO:0007669"/>
    <property type="project" value="UniProtKB-KW"/>
</dbReference>
<evidence type="ECO:0000256" key="3">
    <source>
        <dbReference type="ARBA" id="ARBA00013096"/>
    </source>
</evidence>
<keyword evidence="5" id="KW-0521">NADP</keyword>
<dbReference type="EMBL" id="MU860013">
    <property type="protein sequence ID" value="KAK4242020.1"/>
    <property type="molecule type" value="Genomic_DNA"/>
</dbReference>
<keyword evidence="8" id="KW-0198">Cysteine biosynthesis</keyword>
<dbReference type="GO" id="GO:0005737">
    <property type="term" value="C:cytoplasm"/>
    <property type="evidence" value="ECO:0007669"/>
    <property type="project" value="TreeGrafter"/>
</dbReference>
<evidence type="ECO:0000256" key="4">
    <source>
        <dbReference type="ARBA" id="ARBA00022605"/>
    </source>
</evidence>
<dbReference type="NCBIfam" id="TIGR02057">
    <property type="entry name" value="PAPS_reductase"/>
    <property type="match status" value="1"/>
</dbReference>
<name>A0AAN7CHR2_9PEZI</name>
<reference evidence="15" key="2">
    <citation type="submission" date="2023-05" db="EMBL/GenBank/DDBJ databases">
        <authorList>
            <consortium name="Lawrence Berkeley National Laboratory"/>
            <person name="Steindorff A."/>
            <person name="Hensen N."/>
            <person name="Bonometti L."/>
            <person name="Westerberg I."/>
            <person name="Brannstrom I.O."/>
            <person name="Guillou S."/>
            <person name="Cros-Aarteil S."/>
            <person name="Calhoun S."/>
            <person name="Haridas S."/>
            <person name="Kuo A."/>
            <person name="Mondo S."/>
            <person name="Pangilinan J."/>
            <person name="Riley R."/>
            <person name="Labutti K."/>
            <person name="Andreopoulos B."/>
            <person name="Lipzen A."/>
            <person name="Chen C."/>
            <person name="Yanf M."/>
            <person name="Daum C."/>
            <person name="Ng V."/>
            <person name="Clum A."/>
            <person name="Ohm R."/>
            <person name="Martin F."/>
            <person name="Silar P."/>
            <person name="Natvig D."/>
            <person name="Lalanne C."/>
            <person name="Gautier V."/>
            <person name="Ament-Velasquez S.L."/>
            <person name="Kruys A."/>
            <person name="Hutchinson M.I."/>
            <person name="Powell A.J."/>
            <person name="Barry K."/>
            <person name="Miller A.N."/>
            <person name="Grigoriev I.V."/>
            <person name="Debuchy R."/>
            <person name="Gladieux P."/>
            <person name="Thoren M.H."/>
            <person name="Johannesson H."/>
        </authorList>
    </citation>
    <scope>NUCLEOTIDE SEQUENCE</scope>
    <source>
        <strain evidence="15">CBS 532.94</strain>
    </source>
</reference>
<protein>
    <recommendedName>
        <fullName evidence="3">phosphoadenylyl-sulfate reductase (thioredoxin)</fullName>
        <ecNumber evidence="3">1.8.4.8</ecNumber>
    </recommendedName>
    <alternativeName>
        <fullName evidence="10">3'-phosphoadenylylsulfate reductase</fullName>
    </alternativeName>
    <alternativeName>
        <fullName evidence="12">PAPS reductase, thioredoxin dependent</fullName>
    </alternativeName>
    <alternativeName>
        <fullName evidence="11">PAdoPS reductase</fullName>
    </alternativeName>
</protein>
<dbReference type="Gene3D" id="3.40.50.620">
    <property type="entry name" value="HUPs"/>
    <property type="match status" value="1"/>
</dbReference>
<dbReference type="Pfam" id="PF01507">
    <property type="entry name" value="PAPS_reduct"/>
    <property type="match status" value="1"/>
</dbReference>
<dbReference type="GO" id="GO:0004604">
    <property type="term" value="F:phosphoadenylyl-sulfate reductase (thioredoxin) activity"/>
    <property type="evidence" value="ECO:0007669"/>
    <property type="project" value="UniProtKB-EC"/>
</dbReference>
<evidence type="ECO:0000256" key="2">
    <source>
        <dbReference type="ARBA" id="ARBA00009732"/>
    </source>
</evidence>
<dbReference type="InterPro" id="IPR002500">
    <property type="entry name" value="PAPS_reduct_dom"/>
</dbReference>
<evidence type="ECO:0000256" key="1">
    <source>
        <dbReference type="ARBA" id="ARBA00004848"/>
    </source>
</evidence>
<accession>A0AAN7CHR2</accession>
<keyword evidence="7" id="KW-0486">Methionine biosynthesis</keyword>
<keyword evidence="6" id="KW-0560">Oxidoreductase</keyword>
<feature type="domain" description="Phosphoadenosine phosphosulphate reductase" evidence="14">
    <location>
        <begin position="72"/>
        <end position="252"/>
    </location>
</feature>
<dbReference type="PANTHER" id="PTHR46509">
    <property type="entry name" value="PHOSPHOADENOSINE PHOSPHOSULFATE REDUCTASE"/>
    <property type="match status" value="1"/>
</dbReference>
<comment type="similarity">
    <text evidence="2">Belongs to the PAPS reductase family. CysH subfamily.</text>
</comment>
<dbReference type="AlphaFoldDB" id="A0AAN7CHR2"/>
<dbReference type="HAMAP" id="MF_00063">
    <property type="entry name" value="CysH"/>
    <property type="match status" value="1"/>
</dbReference>
<evidence type="ECO:0000256" key="6">
    <source>
        <dbReference type="ARBA" id="ARBA00023002"/>
    </source>
</evidence>
<proteinExistence type="inferred from homology"/>
<evidence type="ECO:0000259" key="14">
    <source>
        <dbReference type="Pfam" id="PF01507"/>
    </source>
</evidence>
<organism evidence="15 16">
    <name type="scientific">Achaetomium macrosporum</name>
    <dbReference type="NCBI Taxonomy" id="79813"/>
    <lineage>
        <taxon>Eukaryota</taxon>
        <taxon>Fungi</taxon>
        <taxon>Dikarya</taxon>
        <taxon>Ascomycota</taxon>
        <taxon>Pezizomycotina</taxon>
        <taxon>Sordariomycetes</taxon>
        <taxon>Sordariomycetidae</taxon>
        <taxon>Sordariales</taxon>
        <taxon>Chaetomiaceae</taxon>
        <taxon>Achaetomium</taxon>
    </lineage>
</organism>
<evidence type="ECO:0000256" key="11">
    <source>
        <dbReference type="ARBA" id="ARBA00082472"/>
    </source>
</evidence>
<dbReference type="GO" id="GO:0009086">
    <property type="term" value="P:methionine biosynthetic process"/>
    <property type="evidence" value="ECO:0007669"/>
    <property type="project" value="UniProtKB-KW"/>
</dbReference>
<dbReference type="InterPro" id="IPR004511">
    <property type="entry name" value="PAPS/APS_Rdtase"/>
</dbReference>
<evidence type="ECO:0000256" key="8">
    <source>
        <dbReference type="ARBA" id="ARBA00023192"/>
    </source>
</evidence>
<dbReference type="NCBIfam" id="TIGR00434">
    <property type="entry name" value="cysH"/>
    <property type="match status" value="1"/>
</dbReference>
<evidence type="ECO:0000256" key="7">
    <source>
        <dbReference type="ARBA" id="ARBA00023167"/>
    </source>
</evidence>
<dbReference type="PANTHER" id="PTHR46509:SF1">
    <property type="entry name" value="PHOSPHOADENOSINE PHOSPHOSULFATE REDUCTASE"/>
    <property type="match status" value="1"/>
</dbReference>
<gene>
    <name evidence="15" type="ORF">C8A03DRAFT_40589</name>
</gene>
<dbReference type="CDD" id="cd23945">
    <property type="entry name" value="PAPS_reductase"/>
    <property type="match status" value="1"/>
</dbReference>
<dbReference type="NCBIfam" id="NF002537">
    <property type="entry name" value="PRK02090.1"/>
    <property type="match status" value="1"/>
</dbReference>
<dbReference type="SUPFAM" id="SSF52402">
    <property type="entry name" value="Adenine nucleotide alpha hydrolases-like"/>
    <property type="match status" value="1"/>
</dbReference>
<evidence type="ECO:0000313" key="16">
    <source>
        <dbReference type="Proteomes" id="UP001303760"/>
    </source>
</evidence>
<dbReference type="InterPro" id="IPR011800">
    <property type="entry name" value="PAPS_reductase_CysH"/>
</dbReference>
<evidence type="ECO:0000256" key="9">
    <source>
        <dbReference type="ARBA" id="ARBA00052536"/>
    </source>
</evidence>
<comment type="pathway">
    <text evidence="1">Sulfur metabolism; hydrogen sulfide biosynthesis; sulfite from sulfate: step 3/3.</text>
</comment>
<evidence type="ECO:0000256" key="12">
    <source>
        <dbReference type="ARBA" id="ARBA00082553"/>
    </source>
</evidence>
<sequence>MADDSRTETSSQLSSHTDHGSVDSGFLSGNNSTVSLPRISITRPHLDHLNKQLETLHPMDILRFCKIFFPNLYQSTAFGLTGLVTVDMLSKIDAESPNPQPVDLIFLDTLYHFQETYDLVERVKARYNVRVHVFKPADVETVSQFEELYGEKLYETSSELYDWIAKVEPLERAYSELKVAAVLTGRRRSQGGQRGDIKVIELDDERGVVKINPFANWTFAQVKAYIDEHNVPYNALLDRGYKSVGDWHSTVPVGDGEDERAGRWKGQDKTECGIHNKQSRYAQWLAKNARQQPQEVQAA</sequence>
<reference evidence="15" key="1">
    <citation type="journal article" date="2023" name="Mol. Phylogenet. Evol.">
        <title>Genome-scale phylogeny and comparative genomics of the fungal order Sordariales.</title>
        <authorList>
            <person name="Hensen N."/>
            <person name="Bonometti L."/>
            <person name="Westerberg I."/>
            <person name="Brannstrom I.O."/>
            <person name="Guillou S."/>
            <person name="Cros-Aarteil S."/>
            <person name="Calhoun S."/>
            <person name="Haridas S."/>
            <person name="Kuo A."/>
            <person name="Mondo S."/>
            <person name="Pangilinan J."/>
            <person name="Riley R."/>
            <person name="LaButti K."/>
            <person name="Andreopoulos B."/>
            <person name="Lipzen A."/>
            <person name="Chen C."/>
            <person name="Yan M."/>
            <person name="Daum C."/>
            <person name="Ng V."/>
            <person name="Clum A."/>
            <person name="Steindorff A."/>
            <person name="Ohm R.A."/>
            <person name="Martin F."/>
            <person name="Silar P."/>
            <person name="Natvig D.O."/>
            <person name="Lalanne C."/>
            <person name="Gautier V."/>
            <person name="Ament-Velasquez S.L."/>
            <person name="Kruys A."/>
            <person name="Hutchinson M.I."/>
            <person name="Powell A.J."/>
            <person name="Barry K."/>
            <person name="Miller A.N."/>
            <person name="Grigoriev I.V."/>
            <person name="Debuchy R."/>
            <person name="Gladieux P."/>
            <person name="Hiltunen Thoren M."/>
            <person name="Johannesson H."/>
        </authorList>
    </citation>
    <scope>NUCLEOTIDE SEQUENCE</scope>
    <source>
        <strain evidence="15">CBS 532.94</strain>
    </source>
</reference>
<evidence type="ECO:0000256" key="10">
    <source>
        <dbReference type="ARBA" id="ARBA00078053"/>
    </source>
</evidence>
<evidence type="ECO:0000256" key="13">
    <source>
        <dbReference type="SAM" id="MobiDB-lite"/>
    </source>
</evidence>
<evidence type="ECO:0000313" key="15">
    <source>
        <dbReference type="EMBL" id="KAK4242020.1"/>
    </source>
</evidence>
<evidence type="ECO:0000256" key="5">
    <source>
        <dbReference type="ARBA" id="ARBA00022857"/>
    </source>
</evidence>
<dbReference type="FunFam" id="3.40.50.620:FF:000151">
    <property type="entry name" value="Phosphoadenosine phosphosulfate reductase"/>
    <property type="match status" value="1"/>
</dbReference>
<keyword evidence="16" id="KW-1185">Reference proteome</keyword>
<comment type="caution">
    <text evidence="15">The sequence shown here is derived from an EMBL/GenBank/DDBJ whole genome shotgun (WGS) entry which is preliminary data.</text>
</comment>
<feature type="region of interest" description="Disordered" evidence="13">
    <location>
        <begin position="1"/>
        <end position="26"/>
    </location>
</feature>
<keyword evidence="4" id="KW-0028">Amino-acid biosynthesis</keyword>
<comment type="catalytic activity">
    <reaction evidence="9">
        <text>[thioredoxin]-disulfide + sulfite + adenosine 3',5'-bisphosphate + 2 H(+) = [thioredoxin]-dithiol + 3'-phosphoadenylyl sulfate</text>
        <dbReference type="Rhea" id="RHEA:11724"/>
        <dbReference type="Rhea" id="RHEA-COMP:10698"/>
        <dbReference type="Rhea" id="RHEA-COMP:10700"/>
        <dbReference type="ChEBI" id="CHEBI:15378"/>
        <dbReference type="ChEBI" id="CHEBI:17359"/>
        <dbReference type="ChEBI" id="CHEBI:29950"/>
        <dbReference type="ChEBI" id="CHEBI:50058"/>
        <dbReference type="ChEBI" id="CHEBI:58339"/>
        <dbReference type="ChEBI" id="CHEBI:58343"/>
        <dbReference type="EC" id="1.8.4.8"/>
    </reaction>
</comment>
<dbReference type="GO" id="GO:0019379">
    <property type="term" value="P:sulfate assimilation, phosphoadenylyl sulfate reduction by phosphoadenylyl-sulfate reductase (thioredoxin)"/>
    <property type="evidence" value="ECO:0007669"/>
    <property type="project" value="InterPro"/>
</dbReference>